<evidence type="ECO:0000313" key="4">
    <source>
        <dbReference type="EMBL" id="OEU17098.1"/>
    </source>
</evidence>
<dbReference type="SUPFAM" id="SSF141678">
    <property type="entry name" value="MAL13P1.257-like"/>
    <property type="match status" value="1"/>
</dbReference>
<keyword evidence="2" id="KW-0479">Metal-binding</keyword>
<dbReference type="EMBL" id="KV784357">
    <property type="protein sequence ID" value="OEU17098.1"/>
    <property type="molecule type" value="Genomic_DNA"/>
</dbReference>
<evidence type="ECO:0000256" key="1">
    <source>
        <dbReference type="ARBA" id="ARBA00007818"/>
    </source>
</evidence>
<protein>
    <recommendedName>
        <fullName evidence="6">DUF866-domain-containing protein</fullName>
    </recommendedName>
</protein>
<dbReference type="Proteomes" id="UP000095751">
    <property type="component" value="Unassembled WGS sequence"/>
</dbReference>
<dbReference type="InterPro" id="IPR008584">
    <property type="entry name" value="CXXC_Zn-binding_euk"/>
</dbReference>
<dbReference type="AlphaFoldDB" id="A0A1E7FG02"/>
<evidence type="ECO:0000256" key="2">
    <source>
        <dbReference type="ARBA" id="ARBA00022723"/>
    </source>
</evidence>
<dbReference type="FunCoup" id="A0A1E7FG02">
    <property type="interactions" value="255"/>
</dbReference>
<keyword evidence="5" id="KW-1185">Reference proteome</keyword>
<evidence type="ECO:0000313" key="5">
    <source>
        <dbReference type="Proteomes" id="UP000095751"/>
    </source>
</evidence>
<dbReference type="KEGG" id="fcy:FRACYDRAFT_207431"/>
<gene>
    <name evidence="4" type="ORF">FRACYDRAFT_207431</name>
</gene>
<dbReference type="PANTHER" id="PTHR12857:SF0">
    <property type="entry name" value="CXXC MOTIF CONTAINING ZINC BINDING PROTEIN"/>
    <property type="match status" value="1"/>
</dbReference>
<dbReference type="GO" id="GO:0008270">
    <property type="term" value="F:zinc ion binding"/>
    <property type="evidence" value="ECO:0007669"/>
    <property type="project" value="TreeGrafter"/>
</dbReference>
<accession>A0A1E7FG02</accession>
<comment type="similarity">
    <text evidence="1">Belongs to the UPF0587 family.</text>
</comment>
<keyword evidence="3" id="KW-0862">Zinc</keyword>
<dbReference type="PANTHER" id="PTHR12857">
    <property type="entry name" value="CXXC MOTIF CONTAINING ZINC BINDING PROTEIN"/>
    <property type="match status" value="1"/>
</dbReference>
<dbReference type="InParanoid" id="A0A1E7FG02"/>
<dbReference type="Pfam" id="PF05907">
    <property type="entry name" value="CXXC_Zn-b_euk"/>
    <property type="match status" value="1"/>
</dbReference>
<organism evidence="4 5">
    <name type="scientific">Fragilariopsis cylindrus CCMP1102</name>
    <dbReference type="NCBI Taxonomy" id="635003"/>
    <lineage>
        <taxon>Eukaryota</taxon>
        <taxon>Sar</taxon>
        <taxon>Stramenopiles</taxon>
        <taxon>Ochrophyta</taxon>
        <taxon>Bacillariophyta</taxon>
        <taxon>Bacillariophyceae</taxon>
        <taxon>Bacillariophycidae</taxon>
        <taxon>Bacillariales</taxon>
        <taxon>Bacillariaceae</taxon>
        <taxon>Fragilariopsis</taxon>
    </lineage>
</organism>
<sequence length="180" mass="20701">MGVIFILFMKAETENVGEIELRSDINLRISVKNSLSEETRENIVFNRSETVEQYEGDREAPYHFSLRWEGSKKPSILRALNDKEIATALKKKKKYKGGLPRKFTGDDGDCLSWVPLCAFECRGLEPYAFHPMIDEFVITSENGFRFDEDIELEDNEWADYDAAADVPVSIQDVEFKFEAV</sequence>
<proteinExistence type="inferred from homology"/>
<dbReference type="OrthoDB" id="10248838at2759"/>
<evidence type="ECO:0000256" key="3">
    <source>
        <dbReference type="ARBA" id="ARBA00022833"/>
    </source>
</evidence>
<name>A0A1E7FG02_9STRA</name>
<reference evidence="4 5" key="1">
    <citation type="submission" date="2016-09" db="EMBL/GenBank/DDBJ databases">
        <title>Extensive genetic diversity and differential bi-allelic expression allows diatom success in the polar Southern Ocean.</title>
        <authorList>
            <consortium name="DOE Joint Genome Institute"/>
            <person name="Mock T."/>
            <person name="Otillar R.P."/>
            <person name="Strauss J."/>
            <person name="Dupont C."/>
            <person name="Frickenhaus S."/>
            <person name="Maumus F."/>
            <person name="Mcmullan M."/>
            <person name="Sanges R."/>
            <person name="Schmutz J."/>
            <person name="Toseland A."/>
            <person name="Valas R."/>
            <person name="Veluchamy A."/>
            <person name="Ward B.J."/>
            <person name="Allen A."/>
            <person name="Barry K."/>
            <person name="Falciatore A."/>
            <person name="Ferrante M."/>
            <person name="Fortunato A.E."/>
            <person name="Gloeckner G."/>
            <person name="Gruber A."/>
            <person name="Hipkin R."/>
            <person name="Janech M."/>
            <person name="Kroth P."/>
            <person name="Leese F."/>
            <person name="Lindquist E."/>
            <person name="Lyon B.R."/>
            <person name="Martin J."/>
            <person name="Mayer C."/>
            <person name="Parker M."/>
            <person name="Quesneville H."/>
            <person name="Raymond J."/>
            <person name="Uhlig C."/>
            <person name="Valentin K.U."/>
            <person name="Worden A.Z."/>
            <person name="Armbrust E.V."/>
            <person name="Bowler C."/>
            <person name="Green B."/>
            <person name="Moulton V."/>
            <person name="Van Oosterhout C."/>
            <person name="Grigoriev I."/>
        </authorList>
    </citation>
    <scope>NUCLEOTIDE SEQUENCE [LARGE SCALE GENOMIC DNA]</scope>
    <source>
        <strain evidence="4 5">CCMP1102</strain>
    </source>
</reference>
<evidence type="ECO:0008006" key="6">
    <source>
        <dbReference type="Google" id="ProtNLM"/>
    </source>
</evidence>